<feature type="domain" description="DUF2231" evidence="2">
    <location>
        <begin position="46"/>
        <end position="160"/>
    </location>
</feature>
<evidence type="ECO:0000256" key="1">
    <source>
        <dbReference type="SAM" id="Phobius"/>
    </source>
</evidence>
<reference evidence="3 4" key="1">
    <citation type="submission" date="2017-06" db="EMBL/GenBank/DDBJ databases">
        <title>Cultured bacterium strain Saccharothrix yanglingensis Hhs.015.</title>
        <authorList>
            <person name="Xia Y."/>
        </authorList>
    </citation>
    <scope>NUCLEOTIDE SEQUENCE [LARGE SCALE GENOMIC DNA]</scope>
    <source>
        <strain evidence="3 4">Hhs.015</strain>
    </source>
</reference>
<sequence length="183" mass="18835">MLTHRLFRAVERLSRLDDPTDKAVRAIRRAVGGTAVERALRGTWLGHPVHPLLILAPIGAYTCAAVADFAFGDRETAHRFTGVGLLATPPAVVTGLVELSTLTDAPSRRVGLVHAAANAVASTCFLAAYVTGRRKWSVLGLAAVGAGGALGGHLSYALGAGVGREPVEGAPEVETSPTGNLPG</sequence>
<feature type="transmembrane region" description="Helical" evidence="1">
    <location>
        <begin position="52"/>
        <end position="71"/>
    </location>
</feature>
<feature type="transmembrane region" description="Helical" evidence="1">
    <location>
        <begin position="83"/>
        <end position="100"/>
    </location>
</feature>
<protein>
    <submittedName>
        <fullName evidence="3">DUF2231 domain-containing protein</fullName>
    </submittedName>
</protein>
<organism evidence="3 4">
    <name type="scientific">Saccharothrix yanglingensis</name>
    <dbReference type="NCBI Taxonomy" id="659496"/>
    <lineage>
        <taxon>Bacteria</taxon>
        <taxon>Bacillati</taxon>
        <taxon>Actinomycetota</taxon>
        <taxon>Actinomycetes</taxon>
        <taxon>Pseudonocardiales</taxon>
        <taxon>Pseudonocardiaceae</taxon>
        <taxon>Saccharothrix</taxon>
    </lineage>
</organism>
<accession>A0ABU0X8D0</accession>
<proteinExistence type="predicted"/>
<feature type="transmembrane region" description="Helical" evidence="1">
    <location>
        <begin position="138"/>
        <end position="158"/>
    </location>
</feature>
<evidence type="ECO:0000259" key="2">
    <source>
        <dbReference type="Pfam" id="PF09990"/>
    </source>
</evidence>
<comment type="caution">
    <text evidence="3">The sequence shown here is derived from an EMBL/GenBank/DDBJ whole genome shotgun (WGS) entry which is preliminary data.</text>
</comment>
<dbReference type="InterPro" id="IPR019251">
    <property type="entry name" value="DUF2231_TM"/>
</dbReference>
<name>A0ABU0X8D0_9PSEU</name>
<dbReference type="EMBL" id="NSDM01000017">
    <property type="protein sequence ID" value="MDQ2588297.1"/>
    <property type="molecule type" value="Genomic_DNA"/>
</dbReference>
<dbReference type="Proteomes" id="UP001225605">
    <property type="component" value="Unassembled WGS sequence"/>
</dbReference>
<dbReference type="Pfam" id="PF09990">
    <property type="entry name" value="DUF2231"/>
    <property type="match status" value="1"/>
</dbReference>
<keyword evidence="4" id="KW-1185">Reference proteome</keyword>
<evidence type="ECO:0000313" key="3">
    <source>
        <dbReference type="EMBL" id="MDQ2588297.1"/>
    </source>
</evidence>
<keyword evidence="1" id="KW-0812">Transmembrane</keyword>
<keyword evidence="1" id="KW-0472">Membrane</keyword>
<gene>
    <name evidence="3" type="ORF">CKY47_30905</name>
</gene>
<keyword evidence="1" id="KW-1133">Transmembrane helix</keyword>
<feature type="transmembrane region" description="Helical" evidence="1">
    <location>
        <begin position="112"/>
        <end position="131"/>
    </location>
</feature>
<evidence type="ECO:0000313" key="4">
    <source>
        <dbReference type="Proteomes" id="UP001225605"/>
    </source>
</evidence>
<dbReference type="RefSeq" id="WP_306749945.1">
    <property type="nucleotide sequence ID" value="NZ_NSDM01000017.1"/>
</dbReference>